<dbReference type="GO" id="GO:0016618">
    <property type="term" value="F:hydroxypyruvate reductase [NAD(P)H] activity"/>
    <property type="evidence" value="ECO:0007669"/>
    <property type="project" value="TreeGrafter"/>
</dbReference>
<protein>
    <submittedName>
        <fullName evidence="4">D-3-phosphoglycerate dehydrogenase</fullName>
        <ecNumber evidence="4">1.1.1.95</ecNumber>
    </submittedName>
</protein>
<proteinExistence type="predicted"/>
<keyword evidence="1 4" id="KW-0560">Oxidoreductase</keyword>
<dbReference type="InterPro" id="IPR036291">
    <property type="entry name" value="NAD(P)-bd_dom_sf"/>
</dbReference>
<evidence type="ECO:0000256" key="2">
    <source>
        <dbReference type="ARBA" id="ARBA00023027"/>
    </source>
</evidence>
<dbReference type="Pfam" id="PF02826">
    <property type="entry name" value="2-Hacid_dh_C"/>
    <property type="match status" value="1"/>
</dbReference>
<accession>A0A6J4PD03</accession>
<dbReference type="PANTHER" id="PTHR10996">
    <property type="entry name" value="2-HYDROXYACID DEHYDROGENASE-RELATED"/>
    <property type="match status" value="1"/>
</dbReference>
<dbReference type="EMBL" id="CADCUY010000256">
    <property type="protein sequence ID" value="CAA9407463.1"/>
    <property type="molecule type" value="Genomic_DNA"/>
</dbReference>
<dbReference type="AlphaFoldDB" id="A0A6J4PD03"/>
<dbReference type="SUPFAM" id="SSF52283">
    <property type="entry name" value="Formate/glycerate dehydrogenase catalytic domain-like"/>
    <property type="match status" value="1"/>
</dbReference>
<evidence type="ECO:0000256" key="1">
    <source>
        <dbReference type="ARBA" id="ARBA00023002"/>
    </source>
</evidence>
<dbReference type="GO" id="GO:0005829">
    <property type="term" value="C:cytosol"/>
    <property type="evidence" value="ECO:0007669"/>
    <property type="project" value="TreeGrafter"/>
</dbReference>
<dbReference type="GO" id="GO:0051287">
    <property type="term" value="F:NAD binding"/>
    <property type="evidence" value="ECO:0007669"/>
    <property type="project" value="InterPro"/>
</dbReference>
<dbReference type="InterPro" id="IPR050223">
    <property type="entry name" value="D-isomer_2-hydroxyacid_DH"/>
</dbReference>
<evidence type="ECO:0000313" key="4">
    <source>
        <dbReference type="EMBL" id="CAA9407463.1"/>
    </source>
</evidence>
<keyword evidence="2" id="KW-0520">NAD</keyword>
<dbReference type="EC" id="1.1.1.95" evidence="4"/>
<dbReference type="Gene3D" id="3.40.50.720">
    <property type="entry name" value="NAD(P)-binding Rossmann-like Domain"/>
    <property type="match status" value="2"/>
</dbReference>
<sequence length="318" mass="32819">MSQHPEGAALVTLPDPDLLDGLGAAPDGLELRLWDVGSPPADALGDDAARVAAVVLPYSSPASALRSLGELPALRLVQSLSAGYDNLVGKLPAGVPFANGGGIHDASTSELALGLVLASLRGLDDALRDQEQARWRPRQHVGLADRRVLVLGTGGIGRAVTARLRPFEVDLVRVASSARTDEDGVVHGVDELPALLPDVDVVVVALPLSGSTRGLVDAAFLAAMPEQSLLVNVGRGAVVDTDALVAELRAGRLRAALDVVDPEPLPEDHPLWGAPGVIITPHVGGGTAAMRPRALALLRTQLQHLATGAEPVNLVDLG</sequence>
<dbReference type="SUPFAM" id="SSF51735">
    <property type="entry name" value="NAD(P)-binding Rossmann-fold domains"/>
    <property type="match status" value="1"/>
</dbReference>
<organism evidence="4">
    <name type="scientific">uncultured Quadrisphaera sp</name>
    <dbReference type="NCBI Taxonomy" id="904978"/>
    <lineage>
        <taxon>Bacteria</taxon>
        <taxon>Bacillati</taxon>
        <taxon>Actinomycetota</taxon>
        <taxon>Actinomycetes</taxon>
        <taxon>Kineosporiales</taxon>
        <taxon>Kineosporiaceae</taxon>
        <taxon>Quadrisphaera</taxon>
        <taxon>environmental samples</taxon>
    </lineage>
</organism>
<evidence type="ECO:0000259" key="3">
    <source>
        <dbReference type="Pfam" id="PF02826"/>
    </source>
</evidence>
<name>A0A6J4PD03_9ACTN</name>
<feature type="domain" description="D-isomer specific 2-hydroxyacid dehydrogenase NAD-binding" evidence="3">
    <location>
        <begin position="113"/>
        <end position="284"/>
    </location>
</feature>
<dbReference type="CDD" id="cd12166">
    <property type="entry name" value="2-Hacid_dh_7"/>
    <property type="match status" value="1"/>
</dbReference>
<gene>
    <name evidence="4" type="ORF">AVDCRST_MAG35-1243</name>
</gene>
<dbReference type="GO" id="GO:0030267">
    <property type="term" value="F:glyoxylate reductase (NADPH) activity"/>
    <property type="evidence" value="ECO:0007669"/>
    <property type="project" value="TreeGrafter"/>
</dbReference>
<dbReference type="InterPro" id="IPR006140">
    <property type="entry name" value="D-isomer_DH_NAD-bd"/>
</dbReference>
<dbReference type="GO" id="GO:0004617">
    <property type="term" value="F:phosphoglycerate dehydrogenase activity"/>
    <property type="evidence" value="ECO:0007669"/>
    <property type="project" value="UniProtKB-EC"/>
</dbReference>
<dbReference type="PANTHER" id="PTHR10996:SF178">
    <property type="entry name" value="2-HYDROXYACID DEHYDROGENASE YGL185C-RELATED"/>
    <property type="match status" value="1"/>
</dbReference>
<reference evidence="4" key="1">
    <citation type="submission" date="2020-02" db="EMBL/GenBank/DDBJ databases">
        <authorList>
            <person name="Meier V. D."/>
        </authorList>
    </citation>
    <scope>NUCLEOTIDE SEQUENCE</scope>
    <source>
        <strain evidence="4">AVDCRST_MAG35</strain>
    </source>
</reference>